<evidence type="ECO:0000313" key="2">
    <source>
        <dbReference type="EMBL" id="AYG78788.1"/>
    </source>
</evidence>
<dbReference type="EMBL" id="CP032698">
    <property type="protein sequence ID" value="AYG78788.1"/>
    <property type="molecule type" value="Genomic_DNA"/>
</dbReference>
<name>A0A387HDN1_9ACTN</name>
<dbReference type="Proteomes" id="UP000271554">
    <property type="component" value="Chromosome"/>
</dbReference>
<evidence type="ECO:0000256" key="1">
    <source>
        <dbReference type="SAM" id="SignalP"/>
    </source>
</evidence>
<sequence length="81" mass="8307">MRIGTVLAATALTATALLGATGTAFAHDYDNDHDNCGGGFTNQGSAGNLSIVGGLDGVVDKNWDNYNKEAGFDLGGSRFCH</sequence>
<evidence type="ECO:0000313" key="3">
    <source>
        <dbReference type="Proteomes" id="UP000271554"/>
    </source>
</evidence>
<dbReference type="RefSeq" id="WP_120719986.1">
    <property type="nucleotide sequence ID" value="NZ_CP032698.1"/>
</dbReference>
<protein>
    <recommendedName>
        <fullName evidence="4">Chaplin domain-containing protein</fullName>
    </recommendedName>
</protein>
<feature type="signal peptide" evidence="1">
    <location>
        <begin position="1"/>
        <end position="26"/>
    </location>
</feature>
<proteinExistence type="predicted"/>
<dbReference type="KEGG" id="shun:DWB77_00896"/>
<keyword evidence="1" id="KW-0732">Signal</keyword>
<evidence type="ECO:0008006" key="4">
    <source>
        <dbReference type="Google" id="ProtNLM"/>
    </source>
</evidence>
<reference evidence="2 3" key="1">
    <citation type="submission" date="2018-10" db="EMBL/GenBank/DDBJ databases">
        <title>Relationship between Morphology and Antimicrobial Activity in Streptomyces.</title>
        <authorList>
            <person name="Kang H.J."/>
            <person name="Kim S.B."/>
        </authorList>
    </citation>
    <scope>NUCLEOTIDE SEQUENCE [LARGE SCALE GENOMIC DNA]</scope>
    <source>
        <strain evidence="2 3">BH38</strain>
    </source>
</reference>
<keyword evidence="3" id="KW-1185">Reference proteome</keyword>
<feature type="chain" id="PRO_5017485674" description="Chaplin domain-containing protein" evidence="1">
    <location>
        <begin position="27"/>
        <end position="81"/>
    </location>
</feature>
<dbReference type="AlphaFoldDB" id="A0A387HDN1"/>
<gene>
    <name evidence="2" type="ORF">DWB77_00896</name>
</gene>
<organism evidence="2 3">
    <name type="scientific">Streptomyces hundungensis</name>
    <dbReference type="NCBI Taxonomy" id="1077946"/>
    <lineage>
        <taxon>Bacteria</taxon>
        <taxon>Bacillati</taxon>
        <taxon>Actinomycetota</taxon>
        <taxon>Actinomycetes</taxon>
        <taxon>Kitasatosporales</taxon>
        <taxon>Streptomycetaceae</taxon>
        <taxon>Streptomyces</taxon>
    </lineage>
</organism>
<accession>A0A387HDN1</accession>